<evidence type="ECO:0000313" key="3">
    <source>
        <dbReference type="Proteomes" id="UP001162131"/>
    </source>
</evidence>
<dbReference type="EMBL" id="CAJZBQ010000013">
    <property type="protein sequence ID" value="CAG9314921.1"/>
    <property type="molecule type" value="Genomic_DNA"/>
</dbReference>
<dbReference type="PANTHER" id="PTHR37028:SF9">
    <property type="entry name" value="NUCLEAR PROTEIN MDM1"/>
    <property type="match status" value="1"/>
</dbReference>
<gene>
    <name evidence="2" type="ORF">BSTOLATCC_MIC12701</name>
</gene>
<dbReference type="PANTHER" id="PTHR37028">
    <property type="entry name" value="UNNAMED PRODUCT-RELATED"/>
    <property type="match status" value="1"/>
</dbReference>
<feature type="compositionally biased region" description="Basic and acidic residues" evidence="1">
    <location>
        <begin position="34"/>
        <end position="57"/>
    </location>
</feature>
<proteinExistence type="predicted"/>
<dbReference type="Proteomes" id="UP001162131">
    <property type="component" value="Unassembled WGS sequence"/>
</dbReference>
<accession>A0AAU9IZG7</accession>
<evidence type="ECO:0000313" key="2">
    <source>
        <dbReference type="EMBL" id="CAG9314921.1"/>
    </source>
</evidence>
<sequence>MEKQNGSTKPKHCDSSLSSSTNGCTKSSPSPSKLHKDYKNEDLSELQDRPKINEASRRYLPNYIPIHKRVGELVRQKNDYIKQLKLESEVKKRSKEEAECTFTPSTLNQTKRSPVEFSNYAYSWLKKCKTELEKKEKEAEIEKYAEMKEKPDILEISKQMSARRSTTPVFERLYNDRKREKNETANSFSPMINSKSAKMIELKRDKAVFDRLYSLRKVKEKSPKNEEATRVKKRRMNKSYNFDENWSKSYQINASRGNIYDENSGISNVSYTDDLCALLKSIKGL</sequence>
<name>A0AAU9IZG7_9CILI</name>
<protein>
    <submittedName>
        <fullName evidence="2">Uncharacterized protein</fullName>
    </submittedName>
</protein>
<feature type="region of interest" description="Disordered" evidence="1">
    <location>
        <begin position="1"/>
        <end position="57"/>
    </location>
</feature>
<reference evidence="2" key="1">
    <citation type="submission" date="2021-09" db="EMBL/GenBank/DDBJ databases">
        <authorList>
            <consortium name="AG Swart"/>
            <person name="Singh M."/>
            <person name="Singh A."/>
            <person name="Seah K."/>
            <person name="Emmerich C."/>
        </authorList>
    </citation>
    <scope>NUCLEOTIDE SEQUENCE</scope>
    <source>
        <strain evidence="2">ATCC30299</strain>
    </source>
</reference>
<dbReference type="AlphaFoldDB" id="A0AAU9IZG7"/>
<organism evidence="2 3">
    <name type="scientific">Blepharisma stoltei</name>
    <dbReference type="NCBI Taxonomy" id="1481888"/>
    <lineage>
        <taxon>Eukaryota</taxon>
        <taxon>Sar</taxon>
        <taxon>Alveolata</taxon>
        <taxon>Ciliophora</taxon>
        <taxon>Postciliodesmatophora</taxon>
        <taxon>Heterotrichea</taxon>
        <taxon>Heterotrichida</taxon>
        <taxon>Blepharismidae</taxon>
        <taxon>Blepharisma</taxon>
    </lineage>
</organism>
<feature type="compositionally biased region" description="Polar residues" evidence="1">
    <location>
        <begin position="15"/>
        <end position="31"/>
    </location>
</feature>
<comment type="caution">
    <text evidence="2">The sequence shown here is derived from an EMBL/GenBank/DDBJ whole genome shotgun (WGS) entry which is preliminary data.</text>
</comment>
<evidence type="ECO:0000256" key="1">
    <source>
        <dbReference type="SAM" id="MobiDB-lite"/>
    </source>
</evidence>
<keyword evidence="3" id="KW-1185">Reference proteome</keyword>